<dbReference type="SUPFAM" id="SSF53448">
    <property type="entry name" value="Nucleotide-diphospho-sugar transferases"/>
    <property type="match status" value="1"/>
</dbReference>
<reference evidence="3 4" key="1">
    <citation type="submission" date="2021-04" db="EMBL/GenBank/DDBJ databases">
        <title>Molecular and phenotypic characterization and identification of bacterial isolates recovered from the Anatolian ground squirrels (Spermophilus xanthoprymnus) and which have the potential to form a new species in the Campylobacter genus.</title>
        <authorList>
            <person name="Aydin F."/>
            <person name="Abay S."/>
            <person name="Kayman T."/>
            <person name="Karakaya E."/>
            <person name="Mustak H.K."/>
            <person name="Mustak I.B."/>
            <person name="Bilgin N."/>
            <person name="Duzler A."/>
            <person name="Sahin O."/>
            <person name="Guran O."/>
            <person name="Saticioglu I.B."/>
        </authorList>
    </citation>
    <scope>NUCLEOTIDE SEQUENCE [LARGE SCALE GENOMIC DNA]</scope>
    <source>
        <strain evidence="4">faydin-G24</strain>
    </source>
</reference>
<dbReference type="PANTHER" id="PTHR22916">
    <property type="entry name" value="GLYCOSYLTRANSFERASE"/>
    <property type="match status" value="1"/>
</dbReference>
<keyword evidence="4" id="KW-1185">Reference proteome</keyword>
<sequence>MVSIVIATFNRPKLLKRAIASALMQDFTDIEIIVTDDGADDRASKVCAEFGDERIKFFKNTNHTKSPNGNKNNGFDKVNGEFVCLLDDDDELLSASAISECLVFLRSGYECVFADCLCEKDGVVLETVAGRSPYTSSGDMSRVDYHCGRINGEFFKIFSRKFIDDFRFDERSFGGENELYIRFFDSHVYYIKKPLYLYRIARDDSATKNATKHALSVAHAYLKTAMMTQQIAAVHAPQFLATQYKQAAYYSKMGGDYTMMLRCIFKSLRVKILPSTLIFLAISPLPNTLLSALSRIRVSIKKRFGL</sequence>
<keyword evidence="1" id="KW-0812">Transmembrane</keyword>
<dbReference type="CDD" id="cd00761">
    <property type="entry name" value="Glyco_tranf_GTA_type"/>
    <property type="match status" value="1"/>
</dbReference>
<evidence type="ECO:0000256" key="1">
    <source>
        <dbReference type="SAM" id="Phobius"/>
    </source>
</evidence>
<evidence type="ECO:0000259" key="2">
    <source>
        <dbReference type="Pfam" id="PF00535"/>
    </source>
</evidence>
<evidence type="ECO:0000313" key="4">
    <source>
        <dbReference type="Proteomes" id="UP000682951"/>
    </source>
</evidence>
<proteinExistence type="predicted"/>
<gene>
    <name evidence="3" type="ORF">KDD93_02490</name>
</gene>
<feature type="transmembrane region" description="Helical" evidence="1">
    <location>
        <begin position="272"/>
        <end position="293"/>
    </location>
</feature>
<dbReference type="Pfam" id="PF00535">
    <property type="entry name" value="Glycos_transf_2"/>
    <property type="match status" value="1"/>
</dbReference>
<keyword evidence="1" id="KW-1133">Transmembrane helix</keyword>
<protein>
    <submittedName>
        <fullName evidence="3">Glycosyltransferase</fullName>
    </submittedName>
</protein>
<dbReference type="Proteomes" id="UP000682951">
    <property type="component" value="Unassembled WGS sequence"/>
</dbReference>
<dbReference type="Gene3D" id="3.90.550.10">
    <property type="entry name" value="Spore Coat Polysaccharide Biosynthesis Protein SpsA, Chain A"/>
    <property type="match status" value="1"/>
</dbReference>
<keyword evidence="1" id="KW-0472">Membrane</keyword>
<dbReference type="InterPro" id="IPR029044">
    <property type="entry name" value="Nucleotide-diphossugar_trans"/>
</dbReference>
<dbReference type="RefSeq" id="WP_212141605.1">
    <property type="nucleotide sequence ID" value="NZ_JAGSSW010000002.1"/>
</dbReference>
<comment type="caution">
    <text evidence="3">The sequence shown here is derived from an EMBL/GenBank/DDBJ whole genome shotgun (WGS) entry which is preliminary data.</text>
</comment>
<name>A0ABS5HH29_9BACT</name>
<evidence type="ECO:0000313" key="3">
    <source>
        <dbReference type="EMBL" id="MBR8463438.1"/>
    </source>
</evidence>
<organism evidence="3 4">
    <name type="scientific">Campylobacter anatolicus</name>
    <dbReference type="NCBI Taxonomy" id="2829105"/>
    <lineage>
        <taxon>Bacteria</taxon>
        <taxon>Pseudomonadati</taxon>
        <taxon>Campylobacterota</taxon>
        <taxon>Epsilonproteobacteria</taxon>
        <taxon>Campylobacterales</taxon>
        <taxon>Campylobacteraceae</taxon>
        <taxon>Campylobacter</taxon>
    </lineage>
</organism>
<feature type="domain" description="Glycosyltransferase 2-like" evidence="2">
    <location>
        <begin position="3"/>
        <end position="162"/>
    </location>
</feature>
<dbReference type="PANTHER" id="PTHR22916:SF3">
    <property type="entry name" value="UDP-GLCNAC:BETAGAL BETA-1,3-N-ACETYLGLUCOSAMINYLTRANSFERASE-LIKE PROTEIN 1"/>
    <property type="match status" value="1"/>
</dbReference>
<accession>A0ABS5HH29</accession>
<dbReference type="InterPro" id="IPR001173">
    <property type="entry name" value="Glyco_trans_2-like"/>
</dbReference>
<dbReference type="EMBL" id="JAGSSW010000002">
    <property type="protein sequence ID" value="MBR8463438.1"/>
    <property type="molecule type" value="Genomic_DNA"/>
</dbReference>